<dbReference type="RefSeq" id="WP_149848615.1">
    <property type="nucleotide sequence ID" value="NZ_VUOB01000010.1"/>
</dbReference>
<dbReference type="InterPro" id="IPR043917">
    <property type="entry name" value="DUF5753"/>
</dbReference>
<dbReference type="Pfam" id="PF19054">
    <property type="entry name" value="DUF5753"/>
    <property type="match status" value="1"/>
</dbReference>
<reference evidence="2 3" key="1">
    <citation type="submission" date="2019-09" db="EMBL/GenBank/DDBJ databases">
        <title>Goodfellowia gen. nov., a new genus of the Pseudonocardineae related to Actinoalloteichus, containing Goodfellowia coeruleoviolacea gen. nov., comb. nov. gen. nov., comb. nov.</title>
        <authorList>
            <person name="Labeda D."/>
        </authorList>
    </citation>
    <scope>NUCLEOTIDE SEQUENCE [LARGE SCALE GENOMIC DNA]</scope>
    <source>
        <strain evidence="2 3">AN110305</strain>
    </source>
</reference>
<comment type="caution">
    <text evidence="2">The sequence shown here is derived from an EMBL/GenBank/DDBJ whole genome shotgun (WGS) entry which is preliminary data.</text>
</comment>
<dbReference type="CDD" id="cd00093">
    <property type="entry name" value="HTH_XRE"/>
    <property type="match status" value="1"/>
</dbReference>
<organism evidence="2 3">
    <name type="scientific">Solihabitans fulvus</name>
    <dbReference type="NCBI Taxonomy" id="1892852"/>
    <lineage>
        <taxon>Bacteria</taxon>
        <taxon>Bacillati</taxon>
        <taxon>Actinomycetota</taxon>
        <taxon>Actinomycetes</taxon>
        <taxon>Pseudonocardiales</taxon>
        <taxon>Pseudonocardiaceae</taxon>
        <taxon>Solihabitans</taxon>
    </lineage>
</organism>
<dbReference type="SUPFAM" id="SSF47413">
    <property type="entry name" value="lambda repressor-like DNA-binding domains"/>
    <property type="match status" value="1"/>
</dbReference>
<sequence length="285" mass="31096">MKPANEFRASLQLRAVGRELARWREDAGLTGAEVSRRGGFSQSKVSKLENAAQWIAPADVVALGLIYGTPKNERDAVTHAAMRAHDPRLWDAMGRELPCARWDYSDVEAEASEIRGLATDVLPPILRTPEYALAVASAQAITVAEHVRPFGLERHRRQQDRLRADPPLRVQLVVGEAVLRQPTGGRRVMADQLVRLLALAELPSVTVRVLPSGLGAYPGMGTPFTVLSFTEERFDDVVHSGRLGGETWIESVGERLPYEEPFTKATGMACGETSSLNVIAEAVGP</sequence>
<evidence type="ECO:0000313" key="2">
    <source>
        <dbReference type="EMBL" id="KAA2264816.1"/>
    </source>
</evidence>
<dbReference type="InterPro" id="IPR010982">
    <property type="entry name" value="Lambda_DNA-bd_dom_sf"/>
</dbReference>
<accession>A0A5B2XN72</accession>
<name>A0A5B2XN72_9PSEU</name>
<proteinExistence type="predicted"/>
<evidence type="ECO:0000313" key="3">
    <source>
        <dbReference type="Proteomes" id="UP000323454"/>
    </source>
</evidence>
<protein>
    <submittedName>
        <fullName evidence="2">Helix-turn-helix domain-containing protein</fullName>
    </submittedName>
</protein>
<dbReference type="OrthoDB" id="4285266at2"/>
<reference evidence="2 3" key="2">
    <citation type="submission" date="2019-09" db="EMBL/GenBank/DDBJ databases">
        <authorList>
            <person name="Jin C."/>
        </authorList>
    </citation>
    <scope>NUCLEOTIDE SEQUENCE [LARGE SCALE GENOMIC DNA]</scope>
    <source>
        <strain evidence="2 3">AN110305</strain>
    </source>
</reference>
<dbReference type="AlphaFoldDB" id="A0A5B2XN72"/>
<evidence type="ECO:0000259" key="1">
    <source>
        <dbReference type="Pfam" id="PF19054"/>
    </source>
</evidence>
<feature type="domain" description="DUF5753" evidence="1">
    <location>
        <begin position="103"/>
        <end position="281"/>
    </location>
</feature>
<dbReference type="GO" id="GO:0003677">
    <property type="term" value="F:DNA binding"/>
    <property type="evidence" value="ECO:0007669"/>
    <property type="project" value="InterPro"/>
</dbReference>
<keyword evidence="3" id="KW-1185">Reference proteome</keyword>
<dbReference type="Gene3D" id="1.10.260.40">
    <property type="entry name" value="lambda repressor-like DNA-binding domains"/>
    <property type="match status" value="1"/>
</dbReference>
<gene>
    <name evidence="2" type="ORF">F0L68_06980</name>
</gene>
<dbReference type="Pfam" id="PF13560">
    <property type="entry name" value="HTH_31"/>
    <property type="match status" value="1"/>
</dbReference>
<dbReference type="InterPro" id="IPR001387">
    <property type="entry name" value="Cro/C1-type_HTH"/>
</dbReference>
<dbReference type="Proteomes" id="UP000323454">
    <property type="component" value="Unassembled WGS sequence"/>
</dbReference>
<dbReference type="EMBL" id="VUOB01000010">
    <property type="protein sequence ID" value="KAA2264816.1"/>
    <property type="molecule type" value="Genomic_DNA"/>
</dbReference>